<proteinExistence type="predicted"/>
<keyword evidence="1" id="KW-1133">Transmembrane helix</keyword>
<dbReference type="Proteomes" id="UP000428260">
    <property type="component" value="Chromosome"/>
</dbReference>
<accession>A0A6I6JQA5</accession>
<keyword evidence="3" id="KW-1185">Reference proteome</keyword>
<sequence length="74" mass="9087">MNRQNILLRIWKFYISGFKNMSNWGRQVWLIILVKLFIMFVILRIFFFPDFLKSNFDTDKERSEHVLDVLTKSK</sequence>
<name>A0A6I6JQA5_9BACT</name>
<keyword evidence="1" id="KW-0812">Transmembrane</keyword>
<feature type="transmembrane region" description="Helical" evidence="1">
    <location>
        <begin position="28"/>
        <end position="47"/>
    </location>
</feature>
<dbReference type="EMBL" id="CP046401">
    <property type="protein sequence ID" value="QGY43238.1"/>
    <property type="molecule type" value="Genomic_DNA"/>
</dbReference>
<dbReference type="RefSeq" id="WP_158864171.1">
    <property type="nucleotide sequence ID" value="NZ_CP046401.1"/>
</dbReference>
<dbReference type="InterPro" id="IPR027853">
    <property type="entry name" value="DUF4492"/>
</dbReference>
<evidence type="ECO:0000313" key="3">
    <source>
        <dbReference type="Proteomes" id="UP000428260"/>
    </source>
</evidence>
<keyword evidence="1" id="KW-0472">Membrane</keyword>
<protein>
    <submittedName>
        <fullName evidence="2">DUF4492 domain-containing protein</fullName>
    </submittedName>
</protein>
<reference evidence="2 3" key="1">
    <citation type="submission" date="2019-11" db="EMBL/GenBank/DDBJ databases">
        <authorList>
            <person name="Zheng R.K."/>
            <person name="Sun C.M."/>
        </authorList>
    </citation>
    <scope>NUCLEOTIDE SEQUENCE [LARGE SCALE GENOMIC DNA]</scope>
    <source>
        <strain evidence="2 3">WC007</strain>
    </source>
</reference>
<dbReference type="AlphaFoldDB" id="A0A6I6JQA5"/>
<dbReference type="Pfam" id="PF14899">
    <property type="entry name" value="DUF4492"/>
    <property type="match status" value="1"/>
</dbReference>
<dbReference type="KEGG" id="mcos:GM418_06065"/>
<evidence type="ECO:0000313" key="2">
    <source>
        <dbReference type="EMBL" id="QGY43238.1"/>
    </source>
</evidence>
<evidence type="ECO:0000256" key="1">
    <source>
        <dbReference type="SAM" id="Phobius"/>
    </source>
</evidence>
<gene>
    <name evidence="2" type="ORF">GM418_06065</name>
</gene>
<organism evidence="2 3">
    <name type="scientific">Maribellus comscasis</name>
    <dbReference type="NCBI Taxonomy" id="2681766"/>
    <lineage>
        <taxon>Bacteria</taxon>
        <taxon>Pseudomonadati</taxon>
        <taxon>Bacteroidota</taxon>
        <taxon>Bacteroidia</taxon>
        <taxon>Marinilabiliales</taxon>
        <taxon>Prolixibacteraceae</taxon>
        <taxon>Maribellus</taxon>
    </lineage>
</organism>